<reference evidence="2" key="2">
    <citation type="journal article" date="2019" name="IMA Fungus">
        <title>Genome sequencing and comparison of five Tilletia species to identify candidate genes for the detection of regulated species infecting wheat.</title>
        <authorList>
            <person name="Nguyen H.D.T."/>
            <person name="Sultana T."/>
            <person name="Kesanakurti P."/>
            <person name="Hambleton S."/>
        </authorList>
    </citation>
    <scope>NUCLEOTIDE SEQUENCE</scope>
    <source>
        <strain evidence="2">DAOMC 236422</strain>
    </source>
</reference>
<feature type="compositionally biased region" description="Basic and acidic residues" evidence="1">
    <location>
        <begin position="1"/>
        <end position="16"/>
    </location>
</feature>
<accession>A0A8X7NCE7</accession>
<gene>
    <name evidence="2" type="ORF">A4X09_0g1880</name>
</gene>
<feature type="compositionally biased region" description="Basic residues" evidence="1">
    <location>
        <begin position="17"/>
        <end position="42"/>
    </location>
</feature>
<sequence length="190" mass="20570">MARSDDQWDNSDDNRRTIRCGKKGRPSLGAARRRSATSRWRHSYGASRKDGPGWCASSPYRAGVITIGSAGTHPGMRPTSLAPTRPISGRHVAFFEADKLEFGGDRIKKESKTAKRKGKGVATGATAEPVADDLGPRSATWKPGLTGKIRNTTAHGRALSRHFKTRTGVGLVDDDGLRTLTNQVEFGLTR</sequence>
<feature type="region of interest" description="Disordered" evidence="1">
    <location>
        <begin position="1"/>
        <end position="51"/>
    </location>
</feature>
<dbReference type="EMBL" id="LWDG02000049">
    <property type="protein sequence ID" value="KAE8270458.1"/>
    <property type="molecule type" value="Genomic_DNA"/>
</dbReference>
<dbReference type="AlphaFoldDB" id="A0A8X7NCE7"/>
<feature type="region of interest" description="Disordered" evidence="1">
    <location>
        <begin position="111"/>
        <end position="138"/>
    </location>
</feature>
<evidence type="ECO:0000313" key="3">
    <source>
        <dbReference type="Proteomes" id="UP000078113"/>
    </source>
</evidence>
<evidence type="ECO:0000313" key="2">
    <source>
        <dbReference type="EMBL" id="KAE8270458.1"/>
    </source>
</evidence>
<protein>
    <submittedName>
        <fullName evidence="2">Uncharacterized protein</fullName>
    </submittedName>
</protein>
<reference evidence="2" key="1">
    <citation type="submission" date="2016-04" db="EMBL/GenBank/DDBJ databases">
        <authorList>
            <person name="Nguyen H.D."/>
            <person name="Samba Siva P."/>
            <person name="Cullis J."/>
            <person name="Levesque C.A."/>
            <person name="Hambleton S."/>
        </authorList>
    </citation>
    <scope>NUCLEOTIDE SEQUENCE</scope>
    <source>
        <strain evidence="2">DAOMC 236422</strain>
    </source>
</reference>
<name>A0A8X7NCE7_9BASI</name>
<evidence type="ECO:0000256" key="1">
    <source>
        <dbReference type="SAM" id="MobiDB-lite"/>
    </source>
</evidence>
<proteinExistence type="predicted"/>
<organism evidence="2 3">
    <name type="scientific">Tilletia walkeri</name>
    <dbReference type="NCBI Taxonomy" id="117179"/>
    <lineage>
        <taxon>Eukaryota</taxon>
        <taxon>Fungi</taxon>
        <taxon>Dikarya</taxon>
        <taxon>Basidiomycota</taxon>
        <taxon>Ustilaginomycotina</taxon>
        <taxon>Exobasidiomycetes</taxon>
        <taxon>Tilletiales</taxon>
        <taxon>Tilletiaceae</taxon>
        <taxon>Tilletia</taxon>
    </lineage>
</organism>
<dbReference type="Proteomes" id="UP000078113">
    <property type="component" value="Unassembled WGS sequence"/>
</dbReference>
<keyword evidence="3" id="KW-1185">Reference proteome</keyword>
<comment type="caution">
    <text evidence="2">The sequence shown here is derived from an EMBL/GenBank/DDBJ whole genome shotgun (WGS) entry which is preliminary data.</text>
</comment>